<comment type="caution">
    <text evidence="4">The sequence shown here is derived from an EMBL/GenBank/DDBJ whole genome shotgun (WGS) entry which is preliminary data.</text>
</comment>
<sequence>MEDTAVRSRPSEPIHLYHPRCSSPPFKSPHPRRSSIIFYKKTQLTSAYGPYCRNQNDWHAFRSTTPAPSNLHFDTPKSMQSESLDLDAVFNFDFDMPAVTAGISHDASDLLDALETADAMQTANATFSSSLHSTLGDFNFNGNAESHNELSGILGQLGTVPAPAVTPAPRAVPDAAEVANVFALLNWTRTYSTDATTSSPLESLPMKRKLSETETEDAATKRDRSSAPVAKRPYRRQSAKNTLTLSQLAAAASSGSPLVIEQLEDVEEATKGEEAEVTAAVRLTSTGKPSTARPKAVVPEKYMKNGEAQTITGMTTEQILGYPNWEALMLDVDETHRSSALAFGKMITDNRDKAKWAAKKSRDERKQKVEQLEGQVEELQKKNDGMRQALLNLVRKGVVDIAEIQAYI</sequence>
<accession>A0AAD3TPD4</accession>
<evidence type="ECO:0000259" key="3">
    <source>
        <dbReference type="Pfam" id="PF07716"/>
    </source>
</evidence>
<organism evidence="4 5">
    <name type="scientific">Cutaneotrichosporon spelunceum</name>
    <dbReference type="NCBI Taxonomy" id="1672016"/>
    <lineage>
        <taxon>Eukaryota</taxon>
        <taxon>Fungi</taxon>
        <taxon>Dikarya</taxon>
        <taxon>Basidiomycota</taxon>
        <taxon>Agaricomycotina</taxon>
        <taxon>Tremellomycetes</taxon>
        <taxon>Trichosporonales</taxon>
        <taxon>Trichosporonaceae</taxon>
        <taxon>Cutaneotrichosporon</taxon>
    </lineage>
</organism>
<feature type="region of interest" description="Disordered" evidence="2">
    <location>
        <begin position="194"/>
        <end position="240"/>
    </location>
</feature>
<dbReference type="CDD" id="cd14686">
    <property type="entry name" value="bZIP"/>
    <property type="match status" value="1"/>
</dbReference>
<dbReference type="AlphaFoldDB" id="A0AAD3TPD4"/>
<proteinExistence type="predicted"/>
<dbReference type="SUPFAM" id="SSF57959">
    <property type="entry name" value="Leucine zipper domain"/>
    <property type="match status" value="1"/>
</dbReference>
<gene>
    <name evidence="4" type="ORF">CspeluHIS016_0107550</name>
</gene>
<evidence type="ECO:0000313" key="4">
    <source>
        <dbReference type="EMBL" id="GMK54169.1"/>
    </source>
</evidence>
<dbReference type="InterPro" id="IPR046347">
    <property type="entry name" value="bZIP_sf"/>
</dbReference>
<reference evidence="4" key="1">
    <citation type="journal article" date="2023" name="BMC Genomics">
        <title>Chromosome-level genome assemblies of Cutaneotrichosporon spp. (Trichosporonales, Basidiomycota) reveal imbalanced evolution between nucleotide sequences and chromosome synteny.</title>
        <authorList>
            <person name="Kobayashi Y."/>
            <person name="Kayamori A."/>
            <person name="Aoki K."/>
            <person name="Shiwa Y."/>
            <person name="Matsutani M."/>
            <person name="Fujita N."/>
            <person name="Sugita T."/>
            <person name="Iwasaki W."/>
            <person name="Tanaka N."/>
            <person name="Takashima M."/>
        </authorList>
    </citation>
    <scope>NUCLEOTIDE SEQUENCE</scope>
    <source>
        <strain evidence="4">HIS016</strain>
    </source>
</reference>
<dbReference type="InterPro" id="IPR004827">
    <property type="entry name" value="bZIP"/>
</dbReference>
<evidence type="ECO:0000256" key="1">
    <source>
        <dbReference type="SAM" id="Coils"/>
    </source>
</evidence>
<reference evidence="4" key="2">
    <citation type="submission" date="2023-06" db="EMBL/GenBank/DDBJ databases">
        <authorList>
            <person name="Kobayashi Y."/>
            <person name="Kayamori A."/>
            <person name="Aoki K."/>
            <person name="Shiwa Y."/>
            <person name="Fujita N."/>
            <person name="Sugita T."/>
            <person name="Iwasaki W."/>
            <person name="Tanaka N."/>
            <person name="Takashima M."/>
        </authorList>
    </citation>
    <scope>NUCLEOTIDE SEQUENCE</scope>
    <source>
        <strain evidence="4">HIS016</strain>
    </source>
</reference>
<keyword evidence="1" id="KW-0175">Coiled coil</keyword>
<keyword evidence="5" id="KW-1185">Reference proteome</keyword>
<evidence type="ECO:0000256" key="2">
    <source>
        <dbReference type="SAM" id="MobiDB-lite"/>
    </source>
</evidence>
<feature type="coiled-coil region" evidence="1">
    <location>
        <begin position="362"/>
        <end position="396"/>
    </location>
</feature>
<feature type="domain" description="BZIP" evidence="3">
    <location>
        <begin position="351"/>
        <end position="393"/>
    </location>
</feature>
<evidence type="ECO:0000313" key="5">
    <source>
        <dbReference type="Proteomes" id="UP001222932"/>
    </source>
</evidence>
<dbReference type="Pfam" id="PF07716">
    <property type="entry name" value="bZIP_2"/>
    <property type="match status" value="1"/>
</dbReference>
<protein>
    <recommendedName>
        <fullName evidence="3">BZIP domain-containing protein</fullName>
    </recommendedName>
</protein>
<dbReference type="GO" id="GO:0003700">
    <property type="term" value="F:DNA-binding transcription factor activity"/>
    <property type="evidence" value="ECO:0007669"/>
    <property type="project" value="InterPro"/>
</dbReference>
<dbReference type="Proteomes" id="UP001222932">
    <property type="component" value="Unassembled WGS sequence"/>
</dbReference>
<dbReference type="EMBL" id="BTCM01000001">
    <property type="protein sequence ID" value="GMK54169.1"/>
    <property type="molecule type" value="Genomic_DNA"/>
</dbReference>
<name>A0AAD3TPD4_9TREE</name>
<dbReference type="Gene3D" id="1.20.5.170">
    <property type="match status" value="1"/>
</dbReference>